<feature type="compositionally biased region" description="Polar residues" evidence="1">
    <location>
        <begin position="112"/>
        <end position="139"/>
    </location>
</feature>
<protein>
    <submittedName>
        <fullName evidence="3">General stress protein</fullName>
    </submittedName>
</protein>
<dbReference type="Proteomes" id="UP001597273">
    <property type="component" value="Unassembled WGS sequence"/>
</dbReference>
<reference evidence="4" key="1">
    <citation type="journal article" date="2019" name="Int. J. Syst. Evol. Microbiol.">
        <title>The Global Catalogue of Microorganisms (GCM) 10K type strain sequencing project: providing services to taxonomists for standard genome sequencing and annotation.</title>
        <authorList>
            <consortium name="The Broad Institute Genomics Platform"/>
            <consortium name="The Broad Institute Genome Sequencing Center for Infectious Disease"/>
            <person name="Wu L."/>
            <person name="Ma J."/>
        </authorList>
    </citation>
    <scope>NUCLEOTIDE SEQUENCE [LARGE SCALE GENOMIC DNA]</scope>
    <source>
        <strain evidence="4">CGMCC 1.15475</strain>
    </source>
</reference>
<feature type="compositionally biased region" description="Polar residues" evidence="1">
    <location>
        <begin position="146"/>
        <end position="157"/>
    </location>
</feature>
<evidence type="ECO:0000256" key="1">
    <source>
        <dbReference type="SAM" id="MobiDB-lite"/>
    </source>
</evidence>
<sequence length="269" mass="30253">MESRNREFTMAYSQEEMHRRVEELKNMGYRENDIHVLVHDDAVLGATTDLNGIHTHETGSTGSKFKSFFTGRDTVWEELKRLDLEERQIDTYQDDLENGAILLYTEGAAPSGSRNYTDSTTSHASNPANLGSEEIYTSETTRDEQYGQSAYGNNPQDSRIKGENIHPTTGGRTMDETAPEEKLMEHEPGLGENAGSDLIDGDDGVRRRQDDQSPGIDPNLGPAPFGRDSEEEHLLNDHDQDNSRHRSDRGPYDEDRDKRPGTPPTPKLF</sequence>
<evidence type="ECO:0000313" key="3">
    <source>
        <dbReference type="EMBL" id="MFD1862203.1"/>
    </source>
</evidence>
<organism evidence="3 4">
    <name type="scientific">Planococcus chinensis</name>
    <dbReference type="NCBI Taxonomy" id="272917"/>
    <lineage>
        <taxon>Bacteria</taxon>
        <taxon>Bacillati</taxon>
        <taxon>Bacillota</taxon>
        <taxon>Bacilli</taxon>
        <taxon>Bacillales</taxon>
        <taxon>Caryophanaceae</taxon>
        <taxon>Planococcus</taxon>
    </lineage>
</organism>
<feature type="domain" description="General stress protein 17M-like" evidence="2">
    <location>
        <begin position="11"/>
        <end position="99"/>
    </location>
</feature>
<evidence type="ECO:0000259" key="2">
    <source>
        <dbReference type="Pfam" id="PF11181"/>
    </source>
</evidence>
<feature type="region of interest" description="Disordered" evidence="1">
    <location>
        <begin position="109"/>
        <end position="269"/>
    </location>
</feature>
<proteinExistence type="predicted"/>
<name>A0ABW4QFT3_9BACL</name>
<dbReference type="Pfam" id="PF11181">
    <property type="entry name" value="YflT"/>
    <property type="match status" value="1"/>
</dbReference>
<gene>
    <name evidence="3" type="ORF">ACFSDB_04640</name>
</gene>
<comment type="caution">
    <text evidence="3">The sequence shown here is derived from an EMBL/GenBank/DDBJ whole genome shotgun (WGS) entry which is preliminary data.</text>
</comment>
<keyword evidence="4" id="KW-1185">Reference proteome</keyword>
<accession>A0ABW4QFT3</accession>
<feature type="compositionally biased region" description="Basic and acidic residues" evidence="1">
    <location>
        <begin position="173"/>
        <end position="189"/>
    </location>
</feature>
<evidence type="ECO:0000313" key="4">
    <source>
        <dbReference type="Proteomes" id="UP001597273"/>
    </source>
</evidence>
<feature type="compositionally biased region" description="Basic and acidic residues" evidence="1">
    <location>
        <begin position="227"/>
        <end position="260"/>
    </location>
</feature>
<dbReference type="InterPro" id="IPR025889">
    <property type="entry name" value="GSP17M-like_dom"/>
</dbReference>
<dbReference type="EMBL" id="JBHUFW010000004">
    <property type="protein sequence ID" value="MFD1862203.1"/>
    <property type="molecule type" value="Genomic_DNA"/>
</dbReference>
<dbReference type="RefSeq" id="WP_204890754.1">
    <property type="nucleotide sequence ID" value="NZ_JBHUFW010000004.1"/>
</dbReference>